<name>A0A975XUQ8_9RHOO</name>
<dbReference type="AlphaFoldDB" id="A0A975XUQ8"/>
<organism evidence="1 2">
    <name type="scientific">Azospira inquinata</name>
    <dbReference type="NCBI Taxonomy" id="2785627"/>
    <lineage>
        <taxon>Bacteria</taxon>
        <taxon>Pseudomonadati</taxon>
        <taxon>Pseudomonadota</taxon>
        <taxon>Betaproteobacteria</taxon>
        <taxon>Rhodocyclales</taxon>
        <taxon>Rhodocyclaceae</taxon>
        <taxon>Azospira</taxon>
    </lineage>
</organism>
<dbReference type="KEGG" id="aiq:Azoinq_14685"/>
<evidence type="ECO:0000313" key="2">
    <source>
        <dbReference type="Proteomes" id="UP000683428"/>
    </source>
</evidence>
<accession>A0A975XUQ8</accession>
<keyword evidence="2" id="KW-1185">Reference proteome</keyword>
<reference evidence="1" key="1">
    <citation type="submission" date="2020-11" db="EMBL/GenBank/DDBJ databases">
        <title>Azospira inquinata sp. nov.</title>
        <authorList>
            <person name="Moe W.M."/>
            <person name="Mikes M.C."/>
        </authorList>
    </citation>
    <scope>NUCLEOTIDE SEQUENCE</scope>
    <source>
        <strain evidence="1">Azo-3</strain>
    </source>
</reference>
<dbReference type="RefSeq" id="WP_216128120.1">
    <property type="nucleotide sequence ID" value="NZ_CP064782.1"/>
</dbReference>
<protein>
    <submittedName>
        <fullName evidence="1">Uncharacterized protein</fullName>
    </submittedName>
</protein>
<proteinExistence type="predicted"/>
<evidence type="ECO:0000313" key="1">
    <source>
        <dbReference type="EMBL" id="QWT49037.1"/>
    </source>
</evidence>
<dbReference type="EMBL" id="CP064782">
    <property type="protein sequence ID" value="QWT49037.1"/>
    <property type="molecule type" value="Genomic_DNA"/>
</dbReference>
<sequence length="116" mass="13117">MEEPSPPAQRFSDRQLERIVDEATVYMCACPAQVAAAIRNLRQLHAYQRNCETQALGGEGETGLTVHREIAAAALGAMATLEDCLDRVLDMEGWDRQTLRMPEGLRRKRQEFLEKD</sequence>
<dbReference type="Proteomes" id="UP000683428">
    <property type="component" value="Chromosome"/>
</dbReference>
<gene>
    <name evidence="1" type="ORF">Azoinq_14685</name>
</gene>